<accession>A0A2R4P321</accession>
<gene>
    <name evidence="3" type="ORF">CCS77_2064</name>
</gene>
<name>A0A2R4P321_9BACT</name>
<dbReference type="SMART" id="SM00487">
    <property type="entry name" value="DEXDc"/>
    <property type="match status" value="1"/>
</dbReference>
<dbReference type="RefSeq" id="WP_107917372.1">
    <property type="nucleotide sequence ID" value="NZ_CP021643.1"/>
</dbReference>
<dbReference type="InterPro" id="IPR001650">
    <property type="entry name" value="Helicase_C-like"/>
</dbReference>
<dbReference type="PANTHER" id="PTHR47396:SF1">
    <property type="entry name" value="ATP-DEPENDENT HELICASE IRC3-RELATED"/>
    <property type="match status" value="1"/>
</dbReference>
<dbReference type="Pfam" id="PF00271">
    <property type="entry name" value="Helicase_C"/>
    <property type="match status" value="1"/>
</dbReference>
<dbReference type="SUPFAM" id="SSF52540">
    <property type="entry name" value="P-loop containing nucleoside triphosphate hydrolases"/>
    <property type="match status" value="1"/>
</dbReference>
<dbReference type="Pfam" id="PF04851">
    <property type="entry name" value="ResIII"/>
    <property type="match status" value="1"/>
</dbReference>
<dbReference type="PROSITE" id="PS51192">
    <property type="entry name" value="HELICASE_ATP_BIND_1"/>
    <property type="match status" value="1"/>
</dbReference>
<dbReference type="SMART" id="SM00490">
    <property type="entry name" value="HELICc"/>
    <property type="match status" value="1"/>
</dbReference>
<dbReference type="GO" id="GO:0005829">
    <property type="term" value="C:cytosol"/>
    <property type="evidence" value="ECO:0007669"/>
    <property type="project" value="TreeGrafter"/>
</dbReference>
<proteinExistence type="predicted"/>
<keyword evidence="3" id="KW-0347">Helicase</keyword>
<dbReference type="GO" id="GO:0016787">
    <property type="term" value="F:hydrolase activity"/>
    <property type="evidence" value="ECO:0007669"/>
    <property type="project" value="InterPro"/>
</dbReference>
<organism evidence="3 4">
    <name type="scientific">Campylobacter concisus</name>
    <dbReference type="NCBI Taxonomy" id="199"/>
    <lineage>
        <taxon>Bacteria</taxon>
        <taxon>Pseudomonadati</taxon>
        <taxon>Campylobacterota</taxon>
        <taxon>Epsilonproteobacteria</taxon>
        <taxon>Campylobacterales</taxon>
        <taxon>Campylobacteraceae</taxon>
        <taxon>Campylobacter</taxon>
    </lineage>
</organism>
<dbReference type="CDD" id="cd17926">
    <property type="entry name" value="DEXHc_RE"/>
    <property type="match status" value="1"/>
</dbReference>
<dbReference type="Proteomes" id="UP000241854">
    <property type="component" value="Plasmid pICON"/>
</dbReference>
<evidence type="ECO:0000313" key="4">
    <source>
        <dbReference type="Proteomes" id="UP000241854"/>
    </source>
</evidence>
<geneLocation type="plasmid" evidence="4">
    <name>picon</name>
</geneLocation>
<dbReference type="PROSITE" id="PS51194">
    <property type="entry name" value="HELICASE_CTER"/>
    <property type="match status" value="1"/>
</dbReference>
<dbReference type="Gene3D" id="3.40.50.300">
    <property type="entry name" value="P-loop containing nucleotide triphosphate hydrolases"/>
    <property type="match status" value="2"/>
</dbReference>
<dbReference type="GO" id="GO:0003677">
    <property type="term" value="F:DNA binding"/>
    <property type="evidence" value="ECO:0007669"/>
    <property type="project" value="InterPro"/>
</dbReference>
<dbReference type="GO" id="GO:0005524">
    <property type="term" value="F:ATP binding"/>
    <property type="evidence" value="ECO:0007669"/>
    <property type="project" value="InterPro"/>
</dbReference>
<evidence type="ECO:0000259" key="1">
    <source>
        <dbReference type="PROSITE" id="PS51192"/>
    </source>
</evidence>
<dbReference type="InterPro" id="IPR014001">
    <property type="entry name" value="Helicase_ATP-bd"/>
</dbReference>
<protein>
    <submittedName>
        <fullName evidence="3">DNA helicase</fullName>
    </submittedName>
</protein>
<evidence type="ECO:0000259" key="2">
    <source>
        <dbReference type="PROSITE" id="PS51194"/>
    </source>
</evidence>
<feature type="domain" description="Helicase ATP-binding" evidence="1">
    <location>
        <begin position="19"/>
        <end position="174"/>
    </location>
</feature>
<dbReference type="GO" id="GO:0004386">
    <property type="term" value="F:helicase activity"/>
    <property type="evidence" value="ECO:0007669"/>
    <property type="project" value="UniProtKB-KW"/>
</dbReference>
<dbReference type="EMBL" id="CP021643">
    <property type="protein sequence ID" value="AVX45070.1"/>
    <property type="molecule type" value="Genomic_DNA"/>
</dbReference>
<dbReference type="InterPro" id="IPR050742">
    <property type="entry name" value="Helicase_Restrict-Modif_Enz"/>
</dbReference>
<dbReference type="InterPro" id="IPR006935">
    <property type="entry name" value="Helicase/UvrB_N"/>
</dbReference>
<keyword evidence="3" id="KW-0067">ATP-binding</keyword>
<keyword evidence="3" id="KW-0614">Plasmid</keyword>
<dbReference type="PANTHER" id="PTHR47396">
    <property type="entry name" value="TYPE I RESTRICTION ENZYME ECOKI R PROTEIN"/>
    <property type="match status" value="1"/>
</dbReference>
<feature type="domain" description="Helicase C-terminal" evidence="2">
    <location>
        <begin position="375"/>
        <end position="534"/>
    </location>
</feature>
<dbReference type="InterPro" id="IPR027417">
    <property type="entry name" value="P-loop_NTPase"/>
</dbReference>
<keyword evidence="3" id="KW-0378">Hydrolase</keyword>
<reference evidence="3 4" key="1">
    <citation type="journal article" date="2018" name="Emerg. Microbes Infect.">
        <title>Genomic analysis of oral Campylobacter concisus strains identified a potential bacterial molecular marker associated with active Crohn's disease.</title>
        <authorList>
            <person name="Liu F."/>
            <person name="Ma R."/>
            <person name="Tay C.Y.A."/>
            <person name="Octavia S."/>
            <person name="Lan R."/>
            <person name="Chung H.K.L."/>
            <person name="Riordan S.M."/>
            <person name="Grimm M.C."/>
            <person name="Leong R.W."/>
            <person name="Tanaka M.M."/>
            <person name="Connor S."/>
            <person name="Zhang L."/>
        </authorList>
    </citation>
    <scope>NUCLEOTIDE SEQUENCE [LARGE SCALE GENOMIC DNA]</scope>
    <source>
        <strain evidence="3 4">P2CDO4</strain>
        <plasmid evidence="3">pICON</plasmid>
    </source>
</reference>
<sequence length="562" mass="64102">MKIELNDKFPPRPYQQECVNATKNNNIGLIHAPTGSGKTNIMAYIINELQLRTLIIVPAVDLVEQTKNRFVVMFGSDAQIGAIDGETRNKKAQTQKDILISTWQSLKRKDLLDNVKGKYDMLIIDECHHSSASVLSNIISNLKPYCKNLYGVSATPYRSQESDNAKMLSLFGGKILHQVSVEELYEQNFLVRPHINIIKTFNYGLNQLATENFMKNSLLKKIKESSSYNDFVIKLTAPMYFTIDKLLSQSKYASYQIFKDTPNGAIKPITSYDVTTIRNTFANALKEIEDENSRKMELAKQIMLDFKFGSLFPSYFSSKSERDMLNYARRLCELYANDFLGKNPASLPSNWENIGMKVGFLKKFIDNDYSRQVSVLNTTMTDLSKKSNVKALVLTNTIEFAKKAYKILNKNFKMPILYLDGSSIDKQDTFEAIRKASNDKNFILVSTTSLIKEGIDLPSINLVYSLSPVFNPINSIYSLEQLIGRAIRPSNNKEKSEIIIFDAFTRDFSNRRDEILSIISNNLHPICINTYENGKDYLANLNNRNFIQNEADLFNSRTIKNH</sequence>
<keyword evidence="3" id="KW-0547">Nucleotide-binding</keyword>
<dbReference type="AlphaFoldDB" id="A0A2R4P321"/>
<evidence type="ECO:0000313" key="3">
    <source>
        <dbReference type="EMBL" id="AVX45070.1"/>
    </source>
</evidence>